<dbReference type="GO" id="GO:0047372">
    <property type="term" value="F:monoacylglycerol lipase activity"/>
    <property type="evidence" value="ECO:0007669"/>
    <property type="project" value="TreeGrafter"/>
</dbReference>
<dbReference type="InterPro" id="IPR029058">
    <property type="entry name" value="AB_hydrolase_fold"/>
</dbReference>
<dbReference type="PANTHER" id="PTHR43798">
    <property type="entry name" value="MONOACYLGLYCEROL LIPASE"/>
    <property type="match status" value="1"/>
</dbReference>
<protein>
    <submittedName>
        <fullName evidence="2">Alpha/beta fold hydrolase</fullName>
    </submittedName>
</protein>
<dbReference type="PRINTS" id="PR00111">
    <property type="entry name" value="ABHYDROLASE"/>
</dbReference>
<dbReference type="Gene3D" id="3.40.50.1820">
    <property type="entry name" value="alpha/beta hydrolase"/>
    <property type="match status" value="1"/>
</dbReference>
<proteinExistence type="predicted"/>
<dbReference type="EMBL" id="WJQT01000023">
    <property type="protein sequence ID" value="MRJ48220.1"/>
    <property type="molecule type" value="Genomic_DNA"/>
</dbReference>
<reference evidence="2 3" key="1">
    <citation type="submission" date="2019-11" db="EMBL/GenBank/DDBJ databases">
        <title>Characterisation of Fundicoccus ignavus gen. nov. sp. nov., a novel genus of the family Aerococcaceae from bulk tank milk.</title>
        <authorList>
            <person name="Siebert A."/>
            <person name="Huptas C."/>
            <person name="Wenning M."/>
            <person name="Scherer S."/>
            <person name="Doll E.V."/>
        </authorList>
    </citation>
    <scope>NUCLEOTIDE SEQUENCE [LARGE SCALE GENOMIC DNA]</scope>
    <source>
        <strain evidence="2 3">DSM 109652</strain>
    </source>
</reference>
<evidence type="ECO:0000259" key="1">
    <source>
        <dbReference type="Pfam" id="PF00561"/>
    </source>
</evidence>
<dbReference type="InterPro" id="IPR000073">
    <property type="entry name" value="AB_hydrolase_1"/>
</dbReference>
<dbReference type="Proteomes" id="UP000440066">
    <property type="component" value="Unassembled WGS sequence"/>
</dbReference>
<dbReference type="SUPFAM" id="SSF53474">
    <property type="entry name" value="alpha/beta-Hydrolases"/>
    <property type="match status" value="1"/>
</dbReference>
<dbReference type="GO" id="GO:0046464">
    <property type="term" value="P:acylglycerol catabolic process"/>
    <property type="evidence" value="ECO:0007669"/>
    <property type="project" value="TreeGrafter"/>
</dbReference>
<dbReference type="InterPro" id="IPR050266">
    <property type="entry name" value="AB_hydrolase_sf"/>
</dbReference>
<dbReference type="PANTHER" id="PTHR43798:SF5">
    <property type="entry name" value="MONOACYLGLYCEROL LIPASE ABHD6"/>
    <property type="match status" value="1"/>
</dbReference>
<evidence type="ECO:0000313" key="2">
    <source>
        <dbReference type="EMBL" id="MRJ48220.1"/>
    </source>
</evidence>
<name>A0A844CGE4_9LACT</name>
<evidence type="ECO:0000313" key="3">
    <source>
        <dbReference type="Proteomes" id="UP000440066"/>
    </source>
</evidence>
<dbReference type="AlphaFoldDB" id="A0A844CGE4"/>
<gene>
    <name evidence="2" type="ORF">GF867_11660</name>
</gene>
<accession>A0A844CGE4</accession>
<comment type="caution">
    <text evidence="2">The sequence shown here is derived from an EMBL/GenBank/DDBJ whole genome shotgun (WGS) entry which is preliminary data.</text>
</comment>
<organism evidence="2 3">
    <name type="scientific">Fundicoccus ignavus</name>
    <dbReference type="NCBI Taxonomy" id="2664442"/>
    <lineage>
        <taxon>Bacteria</taxon>
        <taxon>Bacillati</taxon>
        <taxon>Bacillota</taxon>
        <taxon>Bacilli</taxon>
        <taxon>Lactobacillales</taxon>
        <taxon>Aerococcaceae</taxon>
        <taxon>Fundicoccus</taxon>
    </lineage>
</organism>
<dbReference type="Pfam" id="PF00561">
    <property type="entry name" value="Abhydrolase_1"/>
    <property type="match status" value="1"/>
</dbReference>
<sequence length="313" mass="35380">MIFAMSMRFQIKKMIKKIVTLLLLLIFSYLLIMKVKLNYELEKANNRLHDYNSQNIKLSYGNISYAEIGKGEVILSCHGLFGGYDQGIENLKSLSKYMRIIAPSRFGYLESDVKGKGTPKDQSKAYVELLDKLGIDKVYVMGASAGGTSAIRFALDYPEMCKGLILYCSAMPETKKSENVNLKQGPAEILVNNYMMYITSPFFKATMGMEQEVIKTMLPIDLRKLGVKIDSEITNPDMSLNFNDYKIENLQIPTLILQAKDDKIVDYNKTLAAAGRFPNLTLKIFENGGHMIKGHGEEIDKYVLEFINSNSHK</sequence>
<keyword evidence="2" id="KW-0378">Hydrolase</keyword>
<feature type="domain" description="AB hydrolase-1" evidence="1">
    <location>
        <begin position="73"/>
        <end position="179"/>
    </location>
</feature>
<dbReference type="GO" id="GO:0016020">
    <property type="term" value="C:membrane"/>
    <property type="evidence" value="ECO:0007669"/>
    <property type="project" value="TreeGrafter"/>
</dbReference>